<dbReference type="STRING" id="365046.Rta_14960"/>
<feature type="transmembrane region" description="Helical" evidence="1">
    <location>
        <begin position="330"/>
        <end position="349"/>
    </location>
</feature>
<evidence type="ECO:0000313" key="2">
    <source>
        <dbReference type="EMBL" id="AEG92587.1"/>
    </source>
</evidence>
<dbReference type="PATRIC" id="fig|365046.3.peg.1526"/>
<keyword evidence="1" id="KW-1133">Transmembrane helix</keyword>
<dbReference type="EMBL" id="CP000245">
    <property type="protein sequence ID" value="AEG92587.1"/>
    <property type="molecule type" value="Genomic_DNA"/>
</dbReference>
<evidence type="ECO:0000256" key="1">
    <source>
        <dbReference type="SAM" id="Phobius"/>
    </source>
</evidence>
<feature type="transmembrane region" description="Helical" evidence="1">
    <location>
        <begin position="245"/>
        <end position="263"/>
    </location>
</feature>
<keyword evidence="1" id="KW-0472">Membrane</keyword>
<dbReference type="HOGENOM" id="CLU_041282_0_0_4"/>
<feature type="transmembrane region" description="Helical" evidence="1">
    <location>
        <begin position="14"/>
        <end position="32"/>
    </location>
</feature>
<feature type="transmembrane region" description="Helical" evidence="1">
    <location>
        <begin position="388"/>
        <end position="406"/>
    </location>
</feature>
<evidence type="ECO:0000313" key="3">
    <source>
        <dbReference type="Proteomes" id="UP000008385"/>
    </source>
</evidence>
<keyword evidence="1" id="KW-0812">Transmembrane</keyword>
<dbReference type="eggNOG" id="ENOG502Z7P5">
    <property type="taxonomic scope" value="Bacteria"/>
</dbReference>
<reference evidence="2 3" key="2">
    <citation type="journal article" date="2011" name="PLoS ONE">
        <title>The Cyst-Dividing Bacterium Ramlibacter tataouinensis TTB310 Genome Reveals a Well-Stocked Toolbox for Adaptation to a Desert Environment.</title>
        <authorList>
            <person name="De Luca G."/>
            <person name="Barakat M."/>
            <person name="Ortet P."/>
            <person name="Fochesato S."/>
            <person name="Jourlin-Castelli C."/>
            <person name="Ansaldi M."/>
            <person name="Py B."/>
            <person name="Fichant G."/>
            <person name="Coutinho P.M."/>
            <person name="Voulhoux R."/>
            <person name="Bastien O."/>
            <person name="Marechal E."/>
            <person name="Henrissat B."/>
            <person name="Quentin Y."/>
            <person name="Noirot P."/>
            <person name="Filloux A."/>
            <person name="Mejean V."/>
            <person name="Dubow M.S."/>
            <person name="Barras F."/>
            <person name="Barbe V."/>
            <person name="Weissenbach J."/>
            <person name="Mihalcescu I."/>
            <person name="Vermeglio A."/>
            <person name="Achouak W."/>
            <person name="Heulin T."/>
        </authorList>
    </citation>
    <scope>NUCLEOTIDE SEQUENCE [LARGE SCALE GENOMIC DNA]</scope>
    <source>
        <strain evidence="3">ATCC BAA-407 / DSM 14655 / LMG 21543 / TTB310</strain>
    </source>
</reference>
<reference evidence="3" key="1">
    <citation type="submission" date="2006-01" db="EMBL/GenBank/DDBJ databases">
        <title>Genome of the cyst-dividing bacterium Ramlibacter tataouinensis.</title>
        <authorList>
            <person name="Barakat M."/>
            <person name="Ortet P."/>
            <person name="De Luca G."/>
            <person name="Jourlin-Castelli C."/>
            <person name="Ansaldi M."/>
            <person name="Py B."/>
            <person name="Fichant G."/>
            <person name="Coutinho P."/>
            <person name="Voulhoux R."/>
            <person name="Bastien O."/>
            <person name="Roy S."/>
            <person name="Marechal E."/>
            <person name="Henrissat B."/>
            <person name="Quentin Y."/>
            <person name="Noirot P."/>
            <person name="Filloux A."/>
            <person name="Mejean V."/>
            <person name="DuBow M."/>
            <person name="Barras F."/>
            <person name="Heulin T."/>
        </authorList>
    </citation>
    <scope>NUCLEOTIDE SEQUENCE [LARGE SCALE GENOMIC DNA]</scope>
    <source>
        <strain evidence="3">ATCC BAA-407 / DSM 14655 / LMG 21543 / TTB310</strain>
    </source>
</reference>
<organism evidence="2 3">
    <name type="scientific">Ramlibacter tataouinensis (strain ATCC BAA-407 / DSM 14655 / LMG 21543 / TTB310)</name>
    <dbReference type="NCBI Taxonomy" id="365046"/>
    <lineage>
        <taxon>Bacteria</taxon>
        <taxon>Pseudomonadati</taxon>
        <taxon>Pseudomonadota</taxon>
        <taxon>Betaproteobacteria</taxon>
        <taxon>Burkholderiales</taxon>
        <taxon>Comamonadaceae</taxon>
        <taxon>Ramlibacter</taxon>
    </lineage>
</organism>
<feature type="transmembrane region" description="Helical" evidence="1">
    <location>
        <begin position="289"/>
        <end position="309"/>
    </location>
</feature>
<sequence length="494" mass="54187">MLPLESLLIWPDRLLLSVAFLFLIGMPFLYMARKPVHELIRGAARSVSNPLKLSARWLSKTAQRLHHRNREVLFAQAAHEVGKGVERDLERVSALVQRDLEGYPALQRKLMDQITQIEEDYKKSGEVPPPPPEWVNAVEAIAKIKPSSDGMVQRILGEIRKALDDIYAKVIAEYRGTAKERHRILNGFLPFWRSVSQTLTQVNGNITSLKDSAARIDANVLKLDKIHARGKDITHALTTSAATQFFVSGLIMLIAVGGAYINYKLIALPMAAMVGGGDYIAGNMQASELAALVIILFEALMGLFLMEMLHFTRLLPLGNLTEKMRRRLMWASLTVLLVLAGFEVALAVMRDEIIAAGMALKQQLSAAAGAGAAAAPAEASWVMRIPTIGQMVLGFTLPFALAFVAIPLEHFVNTGRTVLGALLDMVMHALAFALRFLAIAVKELGRFTIMLYDVLIFAPLAVERWVAGHRGAGPRMSQLSPASAFGELPSGKTR</sequence>
<protein>
    <submittedName>
        <fullName evidence="2">Candidate membrane protein</fullName>
    </submittedName>
</protein>
<feature type="transmembrane region" description="Helical" evidence="1">
    <location>
        <begin position="447"/>
        <end position="467"/>
    </location>
</feature>
<gene>
    <name evidence="2" type="ordered locus">Rta_14960</name>
</gene>
<accession>F5Y4T1</accession>
<dbReference type="OrthoDB" id="5411175at2"/>
<proteinExistence type="predicted"/>
<keyword evidence="3" id="KW-1185">Reference proteome</keyword>
<dbReference type="AlphaFoldDB" id="F5Y4T1"/>
<dbReference type="RefSeq" id="WP_013900820.1">
    <property type="nucleotide sequence ID" value="NC_015677.1"/>
</dbReference>
<name>F5Y4T1_RAMTT</name>
<feature type="transmembrane region" description="Helical" evidence="1">
    <location>
        <begin position="418"/>
        <end position="441"/>
    </location>
</feature>
<dbReference type="KEGG" id="rta:Rta_14960"/>
<dbReference type="Proteomes" id="UP000008385">
    <property type="component" value="Chromosome"/>
</dbReference>